<reference evidence="2 3" key="1">
    <citation type="submission" date="2016-02" db="EMBL/GenBank/DDBJ databases">
        <authorList>
            <person name="Holder M.E."/>
            <person name="Ajami N.J."/>
            <person name="Petrosino J.F."/>
        </authorList>
    </citation>
    <scope>NUCLEOTIDE SEQUENCE [LARGE SCALE GENOMIC DNA]</scope>
    <source>
        <strain evidence="2 3">CCUG 32990</strain>
    </source>
</reference>
<evidence type="ECO:0000256" key="1">
    <source>
        <dbReference type="SAM" id="Phobius"/>
    </source>
</evidence>
<sequence>MEGVYFTVANGVLAGLLLLVLLKLLFAISADRRWERCSIAVIAYGEMPVAIYWGNYCHSTPHYSCSGVYTNEADGTRADSFLPAGTYVKMEVSEQEGERFVCQLLPEKIDLRWVAPFCGKRCALDEQHLNYRALRAAAKQINSKEKVVCFKILADQRVELSVGSSALIATEKIDPTAQQIVVQVYPPTWVEGEEDDTYGTYYREYQANRGAHHCGVRACRKGA</sequence>
<keyword evidence="1" id="KW-0812">Transmembrane</keyword>
<keyword evidence="3" id="KW-1185">Reference proteome</keyword>
<keyword evidence="1" id="KW-0472">Membrane</keyword>
<dbReference type="EMBL" id="CP014227">
    <property type="protein sequence ID" value="AMD84295.1"/>
    <property type="molecule type" value="Genomic_DNA"/>
</dbReference>
<keyword evidence="1" id="KW-1133">Transmembrane helix</keyword>
<organism evidence="2 3">
    <name type="scientific">Capnocytophaga haemolytica</name>
    <dbReference type="NCBI Taxonomy" id="45243"/>
    <lineage>
        <taxon>Bacteria</taxon>
        <taxon>Pseudomonadati</taxon>
        <taxon>Bacteroidota</taxon>
        <taxon>Flavobacteriia</taxon>
        <taxon>Flavobacteriales</taxon>
        <taxon>Flavobacteriaceae</taxon>
        <taxon>Capnocytophaga</taxon>
    </lineage>
</organism>
<evidence type="ECO:0000313" key="2">
    <source>
        <dbReference type="EMBL" id="AMD84295.1"/>
    </source>
</evidence>
<dbReference type="Proteomes" id="UP000065822">
    <property type="component" value="Chromosome"/>
</dbReference>
<proteinExistence type="predicted"/>
<dbReference type="RefSeq" id="WP_066427863.1">
    <property type="nucleotide sequence ID" value="NZ_CP014227.1"/>
</dbReference>
<gene>
    <name evidence="2" type="ORF">AXF12_01330</name>
</gene>
<feature type="transmembrane region" description="Helical" evidence="1">
    <location>
        <begin position="6"/>
        <end position="26"/>
    </location>
</feature>
<name>A0ABM5XB74_9FLAO</name>
<accession>A0ABM5XB74</accession>
<evidence type="ECO:0000313" key="3">
    <source>
        <dbReference type="Proteomes" id="UP000065822"/>
    </source>
</evidence>
<protein>
    <submittedName>
        <fullName evidence="2">Uncharacterized protein</fullName>
    </submittedName>
</protein>